<dbReference type="Proteomes" id="UP000288216">
    <property type="component" value="Unassembled WGS sequence"/>
</dbReference>
<evidence type="ECO:0000313" key="3">
    <source>
        <dbReference type="Proteomes" id="UP000288216"/>
    </source>
</evidence>
<organism evidence="2 3">
    <name type="scientific">Scyliorhinus torazame</name>
    <name type="common">Cloudy catshark</name>
    <name type="synonym">Catulus torazame</name>
    <dbReference type="NCBI Taxonomy" id="75743"/>
    <lineage>
        <taxon>Eukaryota</taxon>
        <taxon>Metazoa</taxon>
        <taxon>Chordata</taxon>
        <taxon>Craniata</taxon>
        <taxon>Vertebrata</taxon>
        <taxon>Chondrichthyes</taxon>
        <taxon>Elasmobranchii</taxon>
        <taxon>Galeomorphii</taxon>
        <taxon>Galeoidea</taxon>
        <taxon>Carcharhiniformes</taxon>
        <taxon>Scyliorhinidae</taxon>
        <taxon>Scyliorhinus</taxon>
    </lineage>
</organism>
<keyword evidence="3" id="KW-1185">Reference proteome</keyword>
<reference evidence="2 3" key="1">
    <citation type="journal article" date="2018" name="Nat. Ecol. Evol.">
        <title>Shark genomes provide insights into elasmobranch evolution and the origin of vertebrates.</title>
        <authorList>
            <person name="Hara Y"/>
            <person name="Yamaguchi K"/>
            <person name="Onimaru K"/>
            <person name="Kadota M"/>
            <person name="Koyanagi M"/>
            <person name="Keeley SD"/>
            <person name="Tatsumi K"/>
            <person name="Tanaka K"/>
            <person name="Motone F"/>
            <person name="Kageyama Y"/>
            <person name="Nozu R"/>
            <person name="Adachi N"/>
            <person name="Nishimura O"/>
            <person name="Nakagawa R"/>
            <person name="Tanegashima C"/>
            <person name="Kiyatake I"/>
            <person name="Matsumoto R"/>
            <person name="Murakumo K"/>
            <person name="Nishida K"/>
            <person name="Terakita A"/>
            <person name="Kuratani S"/>
            <person name="Sato K"/>
            <person name="Hyodo S Kuraku.S."/>
        </authorList>
    </citation>
    <scope>NUCLEOTIDE SEQUENCE [LARGE SCALE GENOMIC DNA]</scope>
</reference>
<comment type="caution">
    <text evidence="2">The sequence shown here is derived from an EMBL/GenBank/DDBJ whole genome shotgun (WGS) entry which is preliminary data.</text>
</comment>
<gene>
    <name evidence="2" type="ORF">scyTo_0008153</name>
</gene>
<protein>
    <submittedName>
        <fullName evidence="2">Uncharacterized protein</fullName>
    </submittedName>
</protein>
<feature type="region of interest" description="Disordered" evidence="1">
    <location>
        <begin position="55"/>
        <end position="78"/>
    </location>
</feature>
<dbReference type="AlphaFoldDB" id="A0A401P495"/>
<name>A0A401P495_SCYTO</name>
<evidence type="ECO:0000256" key="1">
    <source>
        <dbReference type="SAM" id="MobiDB-lite"/>
    </source>
</evidence>
<evidence type="ECO:0000313" key="2">
    <source>
        <dbReference type="EMBL" id="GCB67965.1"/>
    </source>
</evidence>
<proteinExistence type="predicted"/>
<feature type="compositionally biased region" description="Basic and acidic residues" evidence="1">
    <location>
        <begin position="56"/>
        <end position="78"/>
    </location>
</feature>
<sequence>MPGIPSLLHPLPHKPGYAVEAHEAQMKWTAQSGVKKTSATRRKRSISGDGLSVWRRRIETTEQRERRREEKSREGGKNEWDFNRLLMNKVVSTCEPACVQFL</sequence>
<accession>A0A401P495</accession>
<dbReference type="EMBL" id="BFAA01003068">
    <property type="protein sequence ID" value="GCB67965.1"/>
    <property type="molecule type" value="Genomic_DNA"/>
</dbReference>